<reference evidence="3 4" key="1">
    <citation type="journal article" date="2020" name="Nat. Commun.">
        <title>Genome of Tripterygium wilfordii and identification of cytochrome P450 involved in triptolide biosynthesis.</title>
        <authorList>
            <person name="Tu L."/>
            <person name="Su P."/>
            <person name="Zhang Z."/>
            <person name="Gao L."/>
            <person name="Wang J."/>
            <person name="Hu T."/>
            <person name="Zhou J."/>
            <person name="Zhang Y."/>
            <person name="Zhao Y."/>
            <person name="Liu Y."/>
            <person name="Song Y."/>
            <person name="Tong Y."/>
            <person name="Lu Y."/>
            <person name="Yang J."/>
            <person name="Xu C."/>
            <person name="Jia M."/>
            <person name="Peters R.J."/>
            <person name="Huang L."/>
            <person name="Gao W."/>
        </authorList>
    </citation>
    <scope>NUCLEOTIDE SEQUENCE [LARGE SCALE GENOMIC DNA]</scope>
    <source>
        <strain evidence="4">cv. XIE 37</strain>
        <tissue evidence="3">Leaf</tissue>
    </source>
</reference>
<gene>
    <name evidence="3" type="ORF">HS088_TW02G00076</name>
</gene>
<organism evidence="3 4">
    <name type="scientific">Tripterygium wilfordii</name>
    <name type="common">Thunder God vine</name>
    <dbReference type="NCBI Taxonomy" id="458696"/>
    <lineage>
        <taxon>Eukaryota</taxon>
        <taxon>Viridiplantae</taxon>
        <taxon>Streptophyta</taxon>
        <taxon>Embryophyta</taxon>
        <taxon>Tracheophyta</taxon>
        <taxon>Spermatophyta</taxon>
        <taxon>Magnoliopsida</taxon>
        <taxon>eudicotyledons</taxon>
        <taxon>Gunneridae</taxon>
        <taxon>Pentapetalae</taxon>
        <taxon>rosids</taxon>
        <taxon>fabids</taxon>
        <taxon>Celastrales</taxon>
        <taxon>Celastraceae</taxon>
        <taxon>Tripterygium</taxon>
    </lineage>
</organism>
<accession>A0A7J7DYB2</accession>
<evidence type="ECO:0000313" key="3">
    <source>
        <dbReference type="EMBL" id="KAF5751066.1"/>
    </source>
</evidence>
<dbReference type="GO" id="GO:0008270">
    <property type="term" value="F:zinc ion binding"/>
    <property type="evidence" value="ECO:0007669"/>
    <property type="project" value="UniProtKB-KW"/>
</dbReference>
<dbReference type="GO" id="GO:0003676">
    <property type="term" value="F:nucleic acid binding"/>
    <property type="evidence" value="ECO:0007669"/>
    <property type="project" value="InterPro"/>
</dbReference>
<evidence type="ECO:0000313" key="4">
    <source>
        <dbReference type="Proteomes" id="UP000593562"/>
    </source>
</evidence>
<dbReference type="Pfam" id="PF00098">
    <property type="entry name" value="zf-CCHC"/>
    <property type="match status" value="3"/>
</dbReference>
<dbReference type="EMBL" id="JAAARO010000002">
    <property type="protein sequence ID" value="KAF5751066.1"/>
    <property type="molecule type" value="Genomic_DNA"/>
</dbReference>
<dbReference type="Proteomes" id="UP000593562">
    <property type="component" value="Unassembled WGS sequence"/>
</dbReference>
<name>A0A7J7DYB2_TRIWF</name>
<comment type="caution">
    <text evidence="3">The sequence shown here is derived from an EMBL/GenBank/DDBJ whole genome shotgun (WGS) entry which is preliminary data.</text>
</comment>
<feature type="domain" description="CCHC-type" evidence="2">
    <location>
        <begin position="90"/>
        <end position="105"/>
    </location>
</feature>
<keyword evidence="1" id="KW-0863">Zinc-finger</keyword>
<keyword evidence="1" id="KW-0479">Metal-binding</keyword>
<dbReference type="InParanoid" id="A0A7J7DYB2"/>
<dbReference type="AlphaFoldDB" id="A0A7J7DYB2"/>
<proteinExistence type="predicted"/>
<dbReference type="Gene3D" id="4.10.60.10">
    <property type="entry name" value="Zinc finger, CCHC-type"/>
    <property type="match status" value="2"/>
</dbReference>
<evidence type="ECO:0000259" key="2">
    <source>
        <dbReference type="PROSITE" id="PS50158"/>
    </source>
</evidence>
<dbReference type="SUPFAM" id="SSF57756">
    <property type="entry name" value="Retrovirus zinc finger-like domains"/>
    <property type="match status" value="2"/>
</dbReference>
<keyword evidence="4" id="KW-1185">Reference proteome</keyword>
<dbReference type="InterPro" id="IPR036875">
    <property type="entry name" value="Znf_CCHC_sf"/>
</dbReference>
<evidence type="ECO:0000256" key="1">
    <source>
        <dbReference type="PROSITE-ProRule" id="PRU00047"/>
    </source>
</evidence>
<dbReference type="InterPro" id="IPR001878">
    <property type="entry name" value="Znf_CCHC"/>
</dbReference>
<keyword evidence="1" id="KW-0862">Zinc</keyword>
<protein>
    <recommendedName>
        <fullName evidence="2">CCHC-type domain-containing protein</fullName>
    </recommendedName>
</protein>
<dbReference type="SMART" id="SM00343">
    <property type="entry name" value="ZnF_C2HC"/>
    <property type="match status" value="3"/>
</dbReference>
<feature type="domain" description="CCHC-type" evidence="2">
    <location>
        <begin position="45"/>
        <end position="60"/>
    </location>
</feature>
<sequence length="239" mass="28046">MNSDSRSRIRSRSPMDRKIRSERFSYHDAPYRRDSNRGFSQSNLCNNCNRPGHFARECTNVSLCHNCGLPGNCQQLGHMSRECMAPLMICHNCGGRGHLAYECPSGRFMDRYSRRDLFQFLRTLISTFDYFFSRPFEHACLDVVMNYLFQFLRTLISTFDYFFPRPFEHACLDEVMNYGGRLRQVHSKLGDGMKTQECTWQFWIKTCPLNYKSLMWFGESPERIVHHPIALGLQDSANK</sequence>
<dbReference type="PROSITE" id="PS50158">
    <property type="entry name" value="ZF_CCHC"/>
    <property type="match status" value="2"/>
</dbReference>
<dbReference type="PANTHER" id="PTHR47103:SF6">
    <property type="entry name" value="ZINC FINGER PROTEIN GIS2-LIKE"/>
    <property type="match status" value="1"/>
</dbReference>
<dbReference type="PANTHER" id="PTHR47103">
    <property type="entry name" value="DNA-BINDING PROTEIN"/>
    <property type="match status" value="1"/>
</dbReference>